<organism evidence="1 2">
    <name type="scientific">Leptospira kirschneri serovar Bulgarica str. Nikolaevo</name>
    <dbReference type="NCBI Taxonomy" id="1240687"/>
    <lineage>
        <taxon>Bacteria</taxon>
        <taxon>Pseudomonadati</taxon>
        <taxon>Spirochaetota</taxon>
        <taxon>Spirochaetia</taxon>
        <taxon>Leptospirales</taxon>
        <taxon>Leptospiraceae</taxon>
        <taxon>Leptospira</taxon>
    </lineage>
</organism>
<sequence>MYFIFTILQEILKNDFYQMLVIKDFNQIQLERSFCPV</sequence>
<dbReference type="EMBL" id="ANCE01000025">
    <property type="protein sequence ID" value="EMK25896.1"/>
    <property type="molecule type" value="Genomic_DNA"/>
</dbReference>
<dbReference type="AlphaFoldDB" id="M6FT05"/>
<dbReference type="Proteomes" id="UP000011980">
    <property type="component" value="Unassembled WGS sequence"/>
</dbReference>
<evidence type="ECO:0000313" key="2">
    <source>
        <dbReference type="Proteomes" id="UP000011980"/>
    </source>
</evidence>
<comment type="caution">
    <text evidence="1">The sequence shown here is derived from an EMBL/GenBank/DDBJ whole genome shotgun (WGS) entry which is preliminary data.</text>
</comment>
<accession>M6FT05</accession>
<dbReference type="PATRIC" id="fig|1240687.3.peg.483"/>
<reference evidence="1 2" key="1">
    <citation type="submission" date="2013-01" db="EMBL/GenBank/DDBJ databases">
        <authorList>
            <person name="Harkins D.M."/>
            <person name="Durkin A.S."/>
            <person name="Brinkac L.M."/>
            <person name="Haft D.H."/>
            <person name="Selengut J.D."/>
            <person name="Sanka R."/>
            <person name="DePew J."/>
            <person name="Purushe J."/>
            <person name="Galloway R.L."/>
            <person name="Vinetz J.M."/>
            <person name="Sutton G.G."/>
            <person name="Nierman W.C."/>
            <person name="Fouts D.E."/>
        </authorList>
    </citation>
    <scope>NUCLEOTIDE SEQUENCE [LARGE SCALE GENOMIC DNA]</scope>
    <source>
        <strain evidence="1 2">Nikolaevo</strain>
    </source>
</reference>
<gene>
    <name evidence="1" type="ORF">LEP1GSC008_2387</name>
</gene>
<name>M6FT05_9LEPT</name>
<proteinExistence type="predicted"/>
<protein>
    <submittedName>
        <fullName evidence="1">Uncharacterized protein</fullName>
    </submittedName>
</protein>
<evidence type="ECO:0000313" key="1">
    <source>
        <dbReference type="EMBL" id="EMK25896.1"/>
    </source>
</evidence>